<dbReference type="Proteomes" id="UP000095282">
    <property type="component" value="Unplaced"/>
</dbReference>
<feature type="region of interest" description="Disordered" evidence="1">
    <location>
        <begin position="16"/>
        <end position="35"/>
    </location>
</feature>
<feature type="compositionally biased region" description="Polar residues" evidence="1">
    <location>
        <begin position="101"/>
        <end position="111"/>
    </location>
</feature>
<feature type="region of interest" description="Disordered" evidence="1">
    <location>
        <begin position="86"/>
        <end position="120"/>
    </location>
</feature>
<dbReference type="WBParaSite" id="Csp11.Scaffold602.g5474.t2">
    <property type="protein sequence ID" value="Csp11.Scaffold602.g5474.t2"/>
    <property type="gene ID" value="Csp11.Scaffold602.g5474"/>
</dbReference>
<organism evidence="2 3">
    <name type="scientific">Caenorhabditis tropicalis</name>
    <dbReference type="NCBI Taxonomy" id="1561998"/>
    <lineage>
        <taxon>Eukaryota</taxon>
        <taxon>Metazoa</taxon>
        <taxon>Ecdysozoa</taxon>
        <taxon>Nematoda</taxon>
        <taxon>Chromadorea</taxon>
        <taxon>Rhabditida</taxon>
        <taxon>Rhabditina</taxon>
        <taxon>Rhabditomorpha</taxon>
        <taxon>Rhabditoidea</taxon>
        <taxon>Rhabditidae</taxon>
        <taxon>Peloderinae</taxon>
        <taxon>Caenorhabditis</taxon>
    </lineage>
</organism>
<evidence type="ECO:0000256" key="1">
    <source>
        <dbReference type="SAM" id="MobiDB-lite"/>
    </source>
</evidence>
<evidence type="ECO:0000313" key="3">
    <source>
        <dbReference type="WBParaSite" id="Csp11.Scaffold602.g5474.t2"/>
    </source>
</evidence>
<dbReference type="STRING" id="1561998.A0A1I7TFN6"/>
<feature type="compositionally biased region" description="Basic residues" evidence="1">
    <location>
        <begin position="87"/>
        <end position="100"/>
    </location>
</feature>
<dbReference type="AlphaFoldDB" id="A0A1I7TFN6"/>
<name>A0A1I7TFN6_9PELO</name>
<accession>A0A1I7TFN6</accession>
<sequence>MGERIRLFSTASFVSPATTSRCSEPSEGGGGGCGGGGVGGASGRAAMTVTTNGGGTTVIGLAKSHSLNSFEDSAQVFVSTTTTTRCHSGRKSHHLNHHQRNNSGVTTTTAEENNRSLEKKKSRIDAIGSLLSLRGHDEQMCDTEYSQIIFFSNTKPM</sequence>
<proteinExistence type="predicted"/>
<keyword evidence="2" id="KW-1185">Reference proteome</keyword>
<reference evidence="3" key="1">
    <citation type="submission" date="2016-11" db="UniProtKB">
        <authorList>
            <consortium name="WormBaseParasite"/>
        </authorList>
    </citation>
    <scope>IDENTIFICATION</scope>
</reference>
<protein>
    <submittedName>
        <fullName evidence="3">Uncharacterized protein</fullName>
    </submittedName>
</protein>
<dbReference type="eggNOG" id="KOG1609">
    <property type="taxonomic scope" value="Eukaryota"/>
</dbReference>
<evidence type="ECO:0000313" key="2">
    <source>
        <dbReference type="Proteomes" id="UP000095282"/>
    </source>
</evidence>